<proteinExistence type="predicted"/>
<gene>
    <name evidence="5" type="ORF">PAMC26510_22770</name>
</gene>
<dbReference type="Gene3D" id="1.20.120.530">
    <property type="entry name" value="GntR ligand-binding domain-like"/>
    <property type="match status" value="1"/>
</dbReference>
<dbReference type="InterPro" id="IPR008920">
    <property type="entry name" value="TF_FadR/GntR_C"/>
</dbReference>
<dbReference type="PRINTS" id="PR00035">
    <property type="entry name" value="HTHGNTR"/>
</dbReference>
<evidence type="ECO:0000313" key="5">
    <source>
        <dbReference type="EMBL" id="OTP71987.1"/>
    </source>
</evidence>
<dbReference type="InterPro" id="IPR036388">
    <property type="entry name" value="WH-like_DNA-bd_sf"/>
</dbReference>
<dbReference type="InterPro" id="IPR000524">
    <property type="entry name" value="Tscrpt_reg_HTH_GntR"/>
</dbReference>
<reference evidence="5 6" key="1">
    <citation type="submission" date="2017-03" db="EMBL/GenBank/DDBJ databases">
        <title>Genome analysis of strain PAMC 26510.</title>
        <authorList>
            <person name="Oh H.-M."/>
            <person name="Yang J.-A."/>
        </authorList>
    </citation>
    <scope>NUCLEOTIDE SEQUENCE [LARGE SCALE GENOMIC DNA]</scope>
    <source>
        <strain evidence="5 6">PAMC 26510</strain>
    </source>
</reference>
<dbReference type="CDD" id="cd07377">
    <property type="entry name" value="WHTH_GntR"/>
    <property type="match status" value="1"/>
</dbReference>
<dbReference type="Pfam" id="PF00392">
    <property type="entry name" value="GntR"/>
    <property type="match status" value="1"/>
</dbReference>
<dbReference type="PANTHER" id="PTHR43537">
    <property type="entry name" value="TRANSCRIPTIONAL REGULATOR, GNTR FAMILY"/>
    <property type="match status" value="1"/>
</dbReference>
<dbReference type="PANTHER" id="PTHR43537:SF5">
    <property type="entry name" value="UXU OPERON TRANSCRIPTIONAL REGULATOR"/>
    <property type="match status" value="1"/>
</dbReference>
<evidence type="ECO:0000259" key="4">
    <source>
        <dbReference type="PROSITE" id="PS50949"/>
    </source>
</evidence>
<name>A0A242ML02_CABSO</name>
<feature type="domain" description="HTH gntR-type" evidence="4">
    <location>
        <begin position="31"/>
        <end position="99"/>
    </location>
</feature>
<organism evidence="5 6">
    <name type="scientific">Caballeronia sordidicola</name>
    <name type="common">Burkholderia sordidicola</name>
    <dbReference type="NCBI Taxonomy" id="196367"/>
    <lineage>
        <taxon>Bacteria</taxon>
        <taxon>Pseudomonadati</taxon>
        <taxon>Pseudomonadota</taxon>
        <taxon>Betaproteobacteria</taxon>
        <taxon>Burkholderiales</taxon>
        <taxon>Burkholderiaceae</taxon>
        <taxon>Caballeronia</taxon>
    </lineage>
</organism>
<dbReference type="InterPro" id="IPR036390">
    <property type="entry name" value="WH_DNA-bd_sf"/>
</dbReference>
<dbReference type="Pfam" id="PF07729">
    <property type="entry name" value="FCD"/>
    <property type="match status" value="1"/>
</dbReference>
<keyword evidence="2" id="KW-0238">DNA-binding</keyword>
<evidence type="ECO:0000256" key="1">
    <source>
        <dbReference type="ARBA" id="ARBA00023015"/>
    </source>
</evidence>
<evidence type="ECO:0000256" key="2">
    <source>
        <dbReference type="ARBA" id="ARBA00023125"/>
    </source>
</evidence>
<dbReference type="GO" id="GO:0003677">
    <property type="term" value="F:DNA binding"/>
    <property type="evidence" value="ECO:0007669"/>
    <property type="project" value="UniProtKB-KW"/>
</dbReference>
<dbReference type="SMART" id="SM00345">
    <property type="entry name" value="HTH_GNTR"/>
    <property type="match status" value="1"/>
</dbReference>
<dbReference type="GO" id="GO:0003700">
    <property type="term" value="F:DNA-binding transcription factor activity"/>
    <property type="evidence" value="ECO:0007669"/>
    <property type="project" value="InterPro"/>
</dbReference>
<dbReference type="SUPFAM" id="SSF46785">
    <property type="entry name" value="Winged helix' DNA-binding domain"/>
    <property type="match status" value="1"/>
</dbReference>
<sequence length="250" mass="27173">MAANWSSHLTRFDTDNASGSMTSLVKPVETRRLYQSIADQINMLIRHGSFQAGARLPPERELAQQLGVSRPSLREALIALEIRGQVEIRMGSGVYVCEVGSETSPLTAMGESPTELMQARAAIEGSVIVLACTRLTSDGTAKLQKTVDVMRELIAAGRSPLEPDRQFHMTIADIAGNSVLTRLVGELFDGRNDPIAAKASVLSENITTWGVALSEHERILRTLEARDPIAAQASIRSHLKASEERWVGDA</sequence>
<dbReference type="SMART" id="SM00895">
    <property type="entry name" value="FCD"/>
    <property type="match status" value="1"/>
</dbReference>
<dbReference type="Gene3D" id="1.10.10.10">
    <property type="entry name" value="Winged helix-like DNA-binding domain superfamily/Winged helix DNA-binding domain"/>
    <property type="match status" value="1"/>
</dbReference>
<dbReference type="InterPro" id="IPR011711">
    <property type="entry name" value="GntR_C"/>
</dbReference>
<dbReference type="AlphaFoldDB" id="A0A242ML02"/>
<dbReference type="SUPFAM" id="SSF48008">
    <property type="entry name" value="GntR ligand-binding domain-like"/>
    <property type="match status" value="1"/>
</dbReference>
<keyword evidence="1" id="KW-0805">Transcription regulation</keyword>
<protein>
    <submittedName>
        <fullName evidence="5">Putative D-glucarate or D-galactorate regulator, GntR family</fullName>
    </submittedName>
</protein>
<accession>A0A242ML02</accession>
<dbReference type="PROSITE" id="PS50949">
    <property type="entry name" value="HTH_GNTR"/>
    <property type="match status" value="1"/>
</dbReference>
<dbReference type="Proteomes" id="UP000194546">
    <property type="component" value="Unassembled WGS sequence"/>
</dbReference>
<comment type="caution">
    <text evidence="5">The sequence shown here is derived from an EMBL/GenBank/DDBJ whole genome shotgun (WGS) entry which is preliminary data.</text>
</comment>
<dbReference type="EMBL" id="NBTY01000123">
    <property type="protein sequence ID" value="OTP71987.1"/>
    <property type="molecule type" value="Genomic_DNA"/>
</dbReference>
<evidence type="ECO:0000256" key="3">
    <source>
        <dbReference type="ARBA" id="ARBA00023163"/>
    </source>
</evidence>
<evidence type="ECO:0000313" key="6">
    <source>
        <dbReference type="Proteomes" id="UP000194546"/>
    </source>
</evidence>
<keyword evidence="3" id="KW-0804">Transcription</keyword>